<proteinExistence type="predicted"/>
<dbReference type="Pfam" id="PF00155">
    <property type="entry name" value="Aminotran_1_2"/>
    <property type="match status" value="1"/>
</dbReference>
<dbReference type="GO" id="GO:0030170">
    <property type="term" value="F:pyridoxal phosphate binding"/>
    <property type="evidence" value="ECO:0007669"/>
    <property type="project" value="InterPro"/>
</dbReference>
<dbReference type="GO" id="GO:0008483">
    <property type="term" value="F:transaminase activity"/>
    <property type="evidence" value="ECO:0007669"/>
    <property type="project" value="UniProtKB-KW"/>
</dbReference>
<dbReference type="InterPro" id="IPR004839">
    <property type="entry name" value="Aminotransferase_I/II_large"/>
</dbReference>
<protein>
    <submittedName>
        <fullName evidence="2">Pyridoxal phosphate-dependent aminotransferase</fullName>
    </submittedName>
</protein>
<dbReference type="PANTHER" id="PTHR45744">
    <property type="entry name" value="TYROSINE AMINOTRANSFERASE"/>
    <property type="match status" value="1"/>
</dbReference>
<keyword evidence="2" id="KW-0032">Aminotransferase</keyword>
<accession>A0A7C4RMT7</accession>
<dbReference type="EMBL" id="DSUH01000119">
    <property type="protein sequence ID" value="HGU32235.1"/>
    <property type="molecule type" value="Genomic_DNA"/>
</dbReference>
<evidence type="ECO:0000313" key="2">
    <source>
        <dbReference type="EMBL" id="HGU32235.1"/>
    </source>
</evidence>
<dbReference type="AlphaFoldDB" id="A0A7C4RMT7"/>
<dbReference type="SUPFAM" id="SSF53383">
    <property type="entry name" value="PLP-dependent transferases"/>
    <property type="match status" value="1"/>
</dbReference>
<keyword evidence="2" id="KW-0808">Transferase</keyword>
<name>A0A7C4RMT7_9BACT</name>
<dbReference type="InterPro" id="IPR015422">
    <property type="entry name" value="PyrdxlP-dep_Trfase_small"/>
</dbReference>
<reference evidence="2" key="1">
    <citation type="journal article" date="2020" name="mSystems">
        <title>Genome- and Community-Level Interaction Insights into Carbon Utilization and Element Cycling Functions of Hydrothermarchaeota in Hydrothermal Sediment.</title>
        <authorList>
            <person name="Zhou Z."/>
            <person name="Liu Y."/>
            <person name="Xu W."/>
            <person name="Pan J."/>
            <person name="Luo Z.H."/>
            <person name="Li M."/>
        </authorList>
    </citation>
    <scope>NUCLEOTIDE SEQUENCE [LARGE SCALE GENOMIC DNA]</scope>
    <source>
        <strain evidence="2">SpSt-477</strain>
    </source>
</reference>
<organism evidence="2">
    <name type="scientific">Desulfatirhabdium butyrativorans</name>
    <dbReference type="NCBI Taxonomy" id="340467"/>
    <lineage>
        <taxon>Bacteria</taxon>
        <taxon>Pseudomonadati</taxon>
        <taxon>Thermodesulfobacteriota</taxon>
        <taxon>Desulfobacteria</taxon>
        <taxon>Desulfobacterales</taxon>
        <taxon>Desulfatirhabdiaceae</taxon>
        <taxon>Desulfatirhabdium</taxon>
    </lineage>
</organism>
<dbReference type="CDD" id="cd00609">
    <property type="entry name" value="AAT_like"/>
    <property type="match status" value="1"/>
</dbReference>
<comment type="caution">
    <text evidence="2">The sequence shown here is derived from an EMBL/GenBank/DDBJ whole genome shotgun (WGS) entry which is preliminary data.</text>
</comment>
<gene>
    <name evidence="2" type="ORF">ENS29_05195</name>
</gene>
<sequence length="413" mass="46554">MRPSLSRRVPAPESPNRLMTAFRNLRSSGSRRLIHLVETNPTRCGFSYDEVGIRRAAADAGILQYRPDPKGSLDARLAVQSYYRDCGVEVHPDRILLTSSTSEAYSFLFKLLCDPGDQVLIPKPSYPLFDVLARLDDISLAAYPLTYRHETGWHINLDSLYDAIGHRCRAVILVHPNNPTGSYVRATELDVLEAHCERFGLSLIIDEVFLDFGANSKDMSQRSTCAGRNRVPTFILSGLSKICGLPQIKLGWIVASGPSDITDELTERLEWISDAYLSVSASAQAAASHLIRHRKHFQRQVRMRIEENLQTLAEEGLVPLRGNVYKREGGWYALIRLESALSDEELACRLLEEVHVFVHPGYFYDIEAEDPVVVLSLLCEPEVFREGVRRMVGFLGQWAVGSRQETEGQKIRR</sequence>
<dbReference type="InterPro" id="IPR015424">
    <property type="entry name" value="PyrdxlP-dep_Trfase"/>
</dbReference>
<feature type="domain" description="Aminotransferase class I/classII large" evidence="1">
    <location>
        <begin position="58"/>
        <end position="365"/>
    </location>
</feature>
<dbReference type="PANTHER" id="PTHR45744:SF2">
    <property type="entry name" value="TYROSINE AMINOTRANSFERASE"/>
    <property type="match status" value="1"/>
</dbReference>
<dbReference type="Gene3D" id="3.40.640.10">
    <property type="entry name" value="Type I PLP-dependent aspartate aminotransferase-like (Major domain)"/>
    <property type="match status" value="1"/>
</dbReference>
<dbReference type="InterPro" id="IPR015421">
    <property type="entry name" value="PyrdxlP-dep_Trfase_major"/>
</dbReference>
<dbReference type="Gene3D" id="3.90.1150.10">
    <property type="entry name" value="Aspartate Aminotransferase, domain 1"/>
    <property type="match status" value="1"/>
</dbReference>
<evidence type="ECO:0000259" key="1">
    <source>
        <dbReference type="Pfam" id="PF00155"/>
    </source>
</evidence>